<gene>
    <name evidence="14" type="ORF">CUNI_LOCUS2071</name>
</gene>
<dbReference type="InterPro" id="IPR002153">
    <property type="entry name" value="TRPC_channel"/>
</dbReference>
<dbReference type="Proteomes" id="UP000678393">
    <property type="component" value="Unassembled WGS sequence"/>
</dbReference>
<keyword evidence="15" id="KW-1185">Reference proteome</keyword>
<proteinExistence type="predicted"/>
<evidence type="ECO:0000256" key="4">
    <source>
        <dbReference type="ARBA" id="ARBA00022737"/>
    </source>
</evidence>
<dbReference type="GO" id="GO:0051480">
    <property type="term" value="P:regulation of cytosolic calcium ion concentration"/>
    <property type="evidence" value="ECO:0007669"/>
    <property type="project" value="TreeGrafter"/>
</dbReference>
<feature type="compositionally biased region" description="Polar residues" evidence="11">
    <location>
        <begin position="861"/>
        <end position="873"/>
    </location>
</feature>
<reference evidence="14" key="1">
    <citation type="submission" date="2021-04" db="EMBL/GenBank/DDBJ databases">
        <authorList>
            <consortium name="Molecular Ecology Group"/>
        </authorList>
    </citation>
    <scope>NUCLEOTIDE SEQUENCE</scope>
</reference>
<dbReference type="GO" id="GO:0015279">
    <property type="term" value="F:store-operated calcium channel activity"/>
    <property type="evidence" value="ECO:0007669"/>
    <property type="project" value="TreeGrafter"/>
</dbReference>
<dbReference type="EMBL" id="CAJHNH020000268">
    <property type="protein sequence ID" value="CAG5116513.1"/>
    <property type="molecule type" value="Genomic_DNA"/>
</dbReference>
<dbReference type="InterPro" id="IPR002110">
    <property type="entry name" value="Ankyrin_rpt"/>
</dbReference>
<evidence type="ECO:0000256" key="6">
    <source>
        <dbReference type="ARBA" id="ARBA00023043"/>
    </source>
</evidence>
<dbReference type="PRINTS" id="PR01097">
    <property type="entry name" value="TRNSRECEPTRP"/>
</dbReference>
<evidence type="ECO:0000256" key="1">
    <source>
        <dbReference type="ARBA" id="ARBA00004141"/>
    </source>
</evidence>
<dbReference type="PANTHER" id="PTHR10117:SF79">
    <property type="entry name" value="SHORT TRANSIENT RECEPTOR POTENTIAL CHANNEL 3-LIKE"/>
    <property type="match status" value="1"/>
</dbReference>
<keyword evidence="5 12" id="KW-1133">Transmembrane helix</keyword>
<dbReference type="SUPFAM" id="SSF48403">
    <property type="entry name" value="Ankyrin repeat"/>
    <property type="match status" value="1"/>
</dbReference>
<dbReference type="Pfam" id="PF00023">
    <property type="entry name" value="Ank"/>
    <property type="match status" value="1"/>
</dbReference>
<keyword evidence="8 12" id="KW-0472">Membrane</keyword>
<dbReference type="InterPro" id="IPR005821">
    <property type="entry name" value="Ion_trans_dom"/>
</dbReference>
<feature type="transmembrane region" description="Helical" evidence="12">
    <location>
        <begin position="431"/>
        <end position="455"/>
    </location>
</feature>
<evidence type="ECO:0000256" key="9">
    <source>
        <dbReference type="ARBA" id="ARBA00023303"/>
    </source>
</evidence>
<feature type="transmembrane region" description="Helical" evidence="12">
    <location>
        <begin position="519"/>
        <end position="541"/>
    </location>
</feature>
<keyword evidence="3 12" id="KW-0812">Transmembrane</keyword>
<feature type="transmembrane region" description="Helical" evidence="12">
    <location>
        <begin position="306"/>
        <end position="325"/>
    </location>
</feature>
<evidence type="ECO:0000256" key="5">
    <source>
        <dbReference type="ARBA" id="ARBA00022989"/>
    </source>
</evidence>
<dbReference type="GO" id="GO:0070679">
    <property type="term" value="F:inositol 1,4,5 trisphosphate binding"/>
    <property type="evidence" value="ECO:0007669"/>
    <property type="project" value="TreeGrafter"/>
</dbReference>
<feature type="non-terminal residue" evidence="14">
    <location>
        <position position="931"/>
    </location>
</feature>
<dbReference type="Pfam" id="PF12796">
    <property type="entry name" value="Ank_2"/>
    <property type="match status" value="1"/>
</dbReference>
<evidence type="ECO:0000256" key="2">
    <source>
        <dbReference type="ARBA" id="ARBA00022448"/>
    </source>
</evidence>
<dbReference type="Pfam" id="PF08344">
    <property type="entry name" value="TRP_2"/>
    <property type="match status" value="1"/>
</dbReference>
<feature type="transmembrane region" description="Helical" evidence="12">
    <location>
        <begin position="337"/>
        <end position="358"/>
    </location>
</feature>
<evidence type="ECO:0000313" key="14">
    <source>
        <dbReference type="EMBL" id="CAG5116513.1"/>
    </source>
</evidence>
<evidence type="ECO:0000256" key="12">
    <source>
        <dbReference type="SAM" id="Phobius"/>
    </source>
</evidence>
<evidence type="ECO:0000256" key="7">
    <source>
        <dbReference type="ARBA" id="ARBA00023065"/>
    </source>
</evidence>
<organism evidence="14 15">
    <name type="scientific">Candidula unifasciata</name>
    <dbReference type="NCBI Taxonomy" id="100452"/>
    <lineage>
        <taxon>Eukaryota</taxon>
        <taxon>Metazoa</taxon>
        <taxon>Spiralia</taxon>
        <taxon>Lophotrochozoa</taxon>
        <taxon>Mollusca</taxon>
        <taxon>Gastropoda</taxon>
        <taxon>Heterobranchia</taxon>
        <taxon>Euthyneura</taxon>
        <taxon>Panpulmonata</taxon>
        <taxon>Eupulmonata</taxon>
        <taxon>Stylommatophora</taxon>
        <taxon>Helicina</taxon>
        <taxon>Helicoidea</taxon>
        <taxon>Geomitridae</taxon>
        <taxon>Candidula</taxon>
    </lineage>
</organism>
<keyword evidence="7" id="KW-0406">Ion transport</keyword>
<feature type="region of interest" description="Disordered" evidence="11">
    <location>
        <begin position="858"/>
        <end position="931"/>
    </location>
</feature>
<evidence type="ECO:0000256" key="11">
    <source>
        <dbReference type="SAM" id="MobiDB-lite"/>
    </source>
</evidence>
<evidence type="ECO:0000259" key="13">
    <source>
        <dbReference type="SMART" id="SM01420"/>
    </source>
</evidence>
<feature type="domain" description="Transient receptor ion channel" evidence="13">
    <location>
        <begin position="155"/>
        <end position="217"/>
    </location>
</feature>
<dbReference type="OrthoDB" id="2373987at2759"/>
<protein>
    <recommendedName>
        <fullName evidence="13">Transient receptor ion channel domain-containing protein</fullName>
    </recommendedName>
</protein>
<accession>A0A8S3YH40</accession>
<evidence type="ECO:0000313" key="15">
    <source>
        <dbReference type="Proteomes" id="UP000678393"/>
    </source>
</evidence>
<feature type="transmembrane region" description="Helical" evidence="12">
    <location>
        <begin position="475"/>
        <end position="498"/>
    </location>
</feature>
<dbReference type="PANTHER" id="PTHR10117">
    <property type="entry name" value="TRANSIENT RECEPTOR POTENTIAL CHANNEL"/>
    <property type="match status" value="1"/>
</dbReference>
<feature type="repeat" description="ANK" evidence="10">
    <location>
        <begin position="38"/>
        <end position="70"/>
    </location>
</feature>
<dbReference type="Gene3D" id="1.10.287.70">
    <property type="match status" value="1"/>
</dbReference>
<feature type="transmembrane region" description="Helical" evidence="12">
    <location>
        <begin position="604"/>
        <end position="623"/>
    </location>
</feature>
<dbReference type="AlphaFoldDB" id="A0A8S3YH40"/>
<keyword evidence="9" id="KW-0407">Ion channel</keyword>
<dbReference type="PROSITE" id="PS50297">
    <property type="entry name" value="ANK_REP_REGION"/>
    <property type="match status" value="2"/>
</dbReference>
<keyword evidence="6 10" id="KW-0040">ANK repeat</keyword>
<dbReference type="InterPro" id="IPR013555">
    <property type="entry name" value="TRP_dom"/>
</dbReference>
<comment type="caution">
    <text evidence="14">The sequence shown here is derived from an EMBL/GenBank/DDBJ whole genome shotgun (WGS) entry which is preliminary data.</text>
</comment>
<feature type="region of interest" description="Disordered" evidence="11">
    <location>
        <begin position="693"/>
        <end position="724"/>
    </location>
</feature>
<name>A0A8S3YH40_9EUPU</name>
<dbReference type="PROSITE" id="PS50088">
    <property type="entry name" value="ANK_REPEAT"/>
    <property type="match status" value="2"/>
</dbReference>
<dbReference type="GO" id="GO:0007338">
    <property type="term" value="P:single fertilization"/>
    <property type="evidence" value="ECO:0007669"/>
    <property type="project" value="TreeGrafter"/>
</dbReference>
<keyword evidence="4" id="KW-0677">Repeat</keyword>
<evidence type="ECO:0000256" key="8">
    <source>
        <dbReference type="ARBA" id="ARBA00023136"/>
    </source>
</evidence>
<dbReference type="GO" id="GO:0005886">
    <property type="term" value="C:plasma membrane"/>
    <property type="evidence" value="ECO:0007669"/>
    <property type="project" value="TreeGrafter"/>
</dbReference>
<dbReference type="InterPro" id="IPR036770">
    <property type="entry name" value="Ankyrin_rpt-contain_sf"/>
</dbReference>
<dbReference type="SMART" id="SM00248">
    <property type="entry name" value="ANK"/>
    <property type="match status" value="3"/>
</dbReference>
<dbReference type="GO" id="GO:0034703">
    <property type="term" value="C:cation channel complex"/>
    <property type="evidence" value="ECO:0007669"/>
    <property type="project" value="TreeGrafter"/>
</dbReference>
<sequence>FADVEEEFLHAAEFGDIHCVKRILTDYKDFNSDCTDALGRTALRLAVKNEHLEIVELLLERAGTHQIYEAVLQAISADHTQIAESILKHRRYLEMWKERRKLGDTDGFYKTALSDSQFSPDITPLILAAQKNQFEIVQLLLTRGEHIMKPHKFSCGCQECRNKMKFDQLRLAKYRLNAYRGLASEAYISLSSGDPILTAFELAAELRRLSSVEKHFKSEYKSLADQLSDYVVKLLDRIRTQKELELVLNKTGKPDEEKFESLARFKMALDFEEKKFVAHPSCQQRVVRTWYNGMGKLERAHWPRRLTMLGMFLCAYPFLVLMHIFCPHCKGAKILQFPVVKFVCHAMSFILFLLLIVVSTMEAQSVSKIRTLKYTHFCTVSNNTVYDEDFPLRADCPRITEYLMSLWIIGMVCQECNQIYYKGFVEHMLDFYNLLDFAVLSIYIAIFTMKFWVIYKVQLFLPADRIYWIPFDPMNVLEGTFAIANILSFFRISYLLPANEILGPLQISLGRMMKDIAKFLALFVLVILAFMVGLHNLFWYYSERKFIELDLPGRPKEGEVRAEKSFGGFIETFRTVFWSLFGRGEPEAVKLGGYNNTFTEDIGYILYGAYNVAMVTVLLNMLIAMMSRSFTLIAEDSDREWKFARSLLYMDYIGDGGTLPAPLNIIGLPKAAFKLIFCSCCGCCGDSEPSEDVINDEDDLPPPEMSPVRVSNGPAARGSPRRPLAKDISLDGSSGGAYPGDNMSVVDMQVISRGSVDGTPIRSTPRKALPVASLQEEDEKLTYQQTMQRIVQRYIFDIQREAEVTEDDFDEIKQDISSIRYDFLNQMSTKIASEDEIRAAMKAILQDLQLLKEELADKTEQQSNNNDQVSSGSPDDKNDDTSSGKSQADVHVPADADTDEQTGETKDSTNAESEATVPAEHEAEDSTFNPH</sequence>
<evidence type="ECO:0000256" key="10">
    <source>
        <dbReference type="PROSITE-ProRule" id="PRU00023"/>
    </source>
</evidence>
<keyword evidence="2" id="KW-0813">Transport</keyword>
<comment type="subcellular location">
    <subcellularLocation>
        <location evidence="1">Membrane</location>
        <topology evidence="1">Multi-pass membrane protein</topology>
    </subcellularLocation>
</comment>
<evidence type="ECO:0000256" key="3">
    <source>
        <dbReference type="ARBA" id="ARBA00022692"/>
    </source>
</evidence>
<dbReference type="SMART" id="SM01420">
    <property type="entry name" value="TRP_2"/>
    <property type="match status" value="1"/>
</dbReference>
<dbReference type="NCBIfam" id="TIGR00870">
    <property type="entry name" value="trp"/>
    <property type="match status" value="1"/>
</dbReference>
<feature type="repeat" description="ANK" evidence="10">
    <location>
        <begin position="120"/>
        <end position="152"/>
    </location>
</feature>
<dbReference type="Pfam" id="PF00520">
    <property type="entry name" value="Ion_trans"/>
    <property type="match status" value="1"/>
</dbReference>
<dbReference type="Gene3D" id="1.25.40.20">
    <property type="entry name" value="Ankyrin repeat-containing domain"/>
    <property type="match status" value="1"/>
</dbReference>